<feature type="transmembrane region" description="Helical" evidence="1">
    <location>
        <begin position="64"/>
        <end position="85"/>
    </location>
</feature>
<evidence type="ECO:0000313" key="2">
    <source>
        <dbReference type="EMBL" id="GLK56303.1"/>
    </source>
</evidence>
<comment type="caution">
    <text evidence="2">The sequence shown here is derived from an EMBL/GenBank/DDBJ whole genome shotgun (WGS) entry which is preliminary data.</text>
</comment>
<evidence type="ECO:0000313" key="5">
    <source>
        <dbReference type="Proteomes" id="UP001143400"/>
    </source>
</evidence>
<gene>
    <name evidence="2" type="ORF">GCM10008170_23220</name>
    <name evidence="3" type="ORF">JOD31_002339</name>
</gene>
<dbReference type="Proteomes" id="UP001143400">
    <property type="component" value="Unassembled WGS sequence"/>
</dbReference>
<accession>A0A9W6IU86</accession>
<keyword evidence="1" id="KW-0812">Transmembrane</keyword>
<dbReference type="EMBL" id="JAFBCY010000003">
    <property type="protein sequence ID" value="MBM7852097.1"/>
    <property type="molecule type" value="Genomic_DNA"/>
</dbReference>
<evidence type="ECO:0000313" key="4">
    <source>
        <dbReference type="Proteomes" id="UP000758856"/>
    </source>
</evidence>
<protein>
    <submittedName>
        <fullName evidence="2">Uncharacterized protein</fullName>
    </submittedName>
</protein>
<evidence type="ECO:0000313" key="3">
    <source>
        <dbReference type="EMBL" id="MBM7852097.1"/>
    </source>
</evidence>
<reference evidence="2" key="3">
    <citation type="submission" date="2023-01" db="EMBL/GenBank/DDBJ databases">
        <authorList>
            <person name="Sun Q."/>
            <person name="Evtushenko L."/>
        </authorList>
    </citation>
    <scope>NUCLEOTIDE SEQUENCE</scope>
    <source>
        <strain evidence="2">VKM B-1606</strain>
    </source>
</reference>
<dbReference type="Proteomes" id="UP000758856">
    <property type="component" value="Unassembled WGS sequence"/>
</dbReference>
<keyword evidence="4" id="KW-1185">Reference proteome</keyword>
<keyword evidence="1" id="KW-1133">Transmembrane helix</keyword>
<sequence>MTAPQQARRALPDDASFAALEQRVYGLERMVQDLNQLFSGRIGEVSAQLSGLGAKLDERSRTPWATIVSAMGVVLALAVAGGQLAKSPIDDALARLERDVLRLDLAATPLSTFAEFKGAYADDRRAARDDLLSRREAEGRAFDRLNDRLDRLERGGER</sequence>
<reference evidence="3 4" key="2">
    <citation type="submission" date="2021-01" db="EMBL/GenBank/DDBJ databases">
        <title>Genomic Encyclopedia of Type Strains, Phase IV (KMG-IV): sequencing the most valuable type-strain genomes for metagenomic binning, comparative biology and taxonomic classification.</title>
        <authorList>
            <person name="Goeker M."/>
        </authorList>
    </citation>
    <scope>NUCLEOTIDE SEQUENCE [LARGE SCALE GENOMIC DNA]</scope>
    <source>
        <strain evidence="3 4">DSM 6130</strain>
    </source>
</reference>
<proteinExistence type="predicted"/>
<name>A0A9W6IU86_9HYPH</name>
<dbReference type="AlphaFoldDB" id="A0A9W6IU86"/>
<dbReference type="RefSeq" id="WP_204950527.1">
    <property type="nucleotide sequence ID" value="NZ_BSFF01000003.1"/>
</dbReference>
<reference evidence="2" key="1">
    <citation type="journal article" date="2014" name="Int. J. Syst. Evol. Microbiol.">
        <title>Complete genome sequence of Corynebacterium casei LMG S-19264T (=DSM 44701T), isolated from a smear-ripened cheese.</title>
        <authorList>
            <consortium name="US DOE Joint Genome Institute (JGI-PGF)"/>
            <person name="Walter F."/>
            <person name="Albersmeier A."/>
            <person name="Kalinowski J."/>
            <person name="Ruckert C."/>
        </authorList>
    </citation>
    <scope>NUCLEOTIDE SEQUENCE</scope>
    <source>
        <strain evidence="2">VKM B-1606</strain>
    </source>
</reference>
<dbReference type="EMBL" id="BSFF01000003">
    <property type="protein sequence ID" value="GLK56303.1"/>
    <property type="molecule type" value="Genomic_DNA"/>
</dbReference>
<evidence type="ECO:0000256" key="1">
    <source>
        <dbReference type="SAM" id="Phobius"/>
    </source>
</evidence>
<organism evidence="2 5">
    <name type="scientific">Methylopila capsulata</name>
    <dbReference type="NCBI Taxonomy" id="61654"/>
    <lineage>
        <taxon>Bacteria</taxon>
        <taxon>Pseudomonadati</taxon>
        <taxon>Pseudomonadota</taxon>
        <taxon>Alphaproteobacteria</taxon>
        <taxon>Hyphomicrobiales</taxon>
        <taxon>Methylopilaceae</taxon>
        <taxon>Methylopila</taxon>
    </lineage>
</organism>
<keyword evidence="1" id="KW-0472">Membrane</keyword>